<feature type="domain" description="TfoX N-terminal" evidence="1">
    <location>
        <begin position="13"/>
        <end position="102"/>
    </location>
</feature>
<dbReference type="Pfam" id="PF04994">
    <property type="entry name" value="TfoX_C"/>
    <property type="match status" value="1"/>
</dbReference>
<dbReference type="OrthoDB" id="4225809at2"/>
<comment type="caution">
    <text evidence="3">The sequence shown here is derived from an EMBL/GenBank/DDBJ whole genome shotgun (WGS) entry which is preliminary data.</text>
</comment>
<dbReference type="RefSeq" id="WP_086321230.1">
    <property type="nucleotide sequence ID" value="NZ_NASD01000001.1"/>
</dbReference>
<sequence>MRRKLAEKIKQEFSGFKDVSIRSFFGGFSLNSESTMFGWVDQKNIYLRAHPNYRSLFIELGMQPLNLVFDGSNKLLDYYKVGDNLLTDRKQLYDIVKIVIEHAKQDQSEKLAKTQNRLKALPNMTVSLEKLMISVDITDIQSFKRMGYLETYYRIKHKNPKLSLNILFGLYGALSGQHVALLSQDLKKEIELAYQEFLQTKQNVD</sequence>
<evidence type="ECO:0008006" key="5">
    <source>
        <dbReference type="Google" id="ProtNLM"/>
    </source>
</evidence>
<dbReference type="PANTHER" id="PTHR36121:SF1">
    <property type="entry name" value="PROTEIN SXY"/>
    <property type="match status" value="1"/>
</dbReference>
<name>A0A242NSB0_9GAMM</name>
<reference evidence="3 4" key="1">
    <citation type="submission" date="2017-03" db="EMBL/GenBank/DDBJ databases">
        <title>Comparative genomics of honeybee gut symbionts reveal geographically distinct and subgroup specific antibiotic resistance.</title>
        <authorList>
            <person name="Ludvigsen J."/>
            <person name="Porcellato D."/>
            <person name="Labee-Lund T.M."/>
            <person name="Amdam G.V."/>
            <person name="Rudi K."/>
        </authorList>
    </citation>
    <scope>NUCLEOTIDE SEQUENCE [LARGE SCALE GENOMIC DNA]</scope>
    <source>
        <strain evidence="3 4">A-4-12</strain>
    </source>
</reference>
<gene>
    <name evidence="3" type="ORF">B6D06_12050</name>
</gene>
<dbReference type="SUPFAM" id="SSF159894">
    <property type="entry name" value="YgaC/TfoX-N like"/>
    <property type="match status" value="1"/>
</dbReference>
<dbReference type="Gene3D" id="3.30.1460.30">
    <property type="entry name" value="YgaC/TfoX-N like chaperone"/>
    <property type="match status" value="1"/>
</dbReference>
<dbReference type="PANTHER" id="PTHR36121">
    <property type="entry name" value="PROTEIN SXY"/>
    <property type="match status" value="1"/>
</dbReference>
<dbReference type="InterPro" id="IPR007076">
    <property type="entry name" value="TfoX_N"/>
</dbReference>
<dbReference type="InterPro" id="IPR007077">
    <property type="entry name" value="TfoX_C"/>
</dbReference>
<accession>A0A242NSB0</accession>
<protein>
    <recommendedName>
        <fullName evidence="5">TfoX/Sxy family DNA transformation protein</fullName>
    </recommendedName>
</protein>
<dbReference type="GO" id="GO:0030420">
    <property type="term" value="P:establishment of competence for transformation"/>
    <property type="evidence" value="ECO:0007669"/>
    <property type="project" value="InterPro"/>
</dbReference>
<evidence type="ECO:0000259" key="1">
    <source>
        <dbReference type="Pfam" id="PF04993"/>
    </source>
</evidence>
<dbReference type="Gene3D" id="1.10.150.20">
    <property type="entry name" value="5' to 3' exonuclease, C-terminal subdomain"/>
    <property type="match status" value="1"/>
</dbReference>
<dbReference type="PIRSF" id="PIRSF028788">
    <property type="entry name" value="TfoX_Sxy"/>
    <property type="match status" value="1"/>
</dbReference>
<proteinExistence type="predicted"/>
<dbReference type="Proteomes" id="UP000194968">
    <property type="component" value="Unassembled WGS sequence"/>
</dbReference>
<evidence type="ECO:0000313" key="4">
    <source>
        <dbReference type="Proteomes" id="UP000194968"/>
    </source>
</evidence>
<dbReference type="InterPro" id="IPR047525">
    <property type="entry name" value="TfoX-like"/>
</dbReference>
<dbReference type="InterPro" id="IPR026256">
    <property type="entry name" value="TfoX-like_gammaprotbact"/>
</dbReference>
<evidence type="ECO:0000259" key="2">
    <source>
        <dbReference type="Pfam" id="PF04994"/>
    </source>
</evidence>
<feature type="domain" description="TfoX C-terminal" evidence="2">
    <location>
        <begin position="115"/>
        <end position="191"/>
    </location>
</feature>
<organism evidence="3 4">
    <name type="scientific">Gilliamella apis</name>
    <dbReference type="NCBI Taxonomy" id="1970738"/>
    <lineage>
        <taxon>Bacteria</taxon>
        <taxon>Pseudomonadati</taxon>
        <taxon>Pseudomonadota</taxon>
        <taxon>Gammaproteobacteria</taxon>
        <taxon>Orbales</taxon>
        <taxon>Orbaceae</taxon>
        <taxon>Gilliamella</taxon>
    </lineage>
</organism>
<dbReference type="Pfam" id="PF04993">
    <property type="entry name" value="TfoX_N"/>
    <property type="match status" value="1"/>
</dbReference>
<evidence type="ECO:0000313" key="3">
    <source>
        <dbReference type="EMBL" id="OTQ48195.1"/>
    </source>
</evidence>
<dbReference type="EMBL" id="NASK01000104">
    <property type="protein sequence ID" value="OTQ48195.1"/>
    <property type="molecule type" value="Genomic_DNA"/>
</dbReference>
<dbReference type="AlphaFoldDB" id="A0A242NSB0"/>